<dbReference type="GO" id="GO:0008270">
    <property type="term" value="F:zinc ion binding"/>
    <property type="evidence" value="ECO:0007669"/>
    <property type="project" value="UniProtKB-KW"/>
</dbReference>
<sequence>MTITRASVDSTPAPTVTEIPIPNLAPRGLKPFPPVKHLFDFEVREPYIIGRNAHDIGNGLDIYFEDFEHLVQKDSLNVIETATSENFWNNVNRPELVENEEGLFVCPEEPCIGTFVNNSDLQSHLHIGIHIFSKGNQADYAMKRFKKRLEEMVSDQSTLSRDNVVHIALSQFSGAENVLAHYPRGWALVEEKKTVSVLPKIKKPS</sequence>
<dbReference type="AlphaFoldDB" id="A0A914YGI9"/>
<keyword evidence="1" id="KW-0863">Zinc-finger</keyword>
<keyword evidence="1" id="KW-0479">Metal-binding</keyword>
<evidence type="ECO:0000256" key="1">
    <source>
        <dbReference type="PROSITE-ProRule" id="PRU00042"/>
    </source>
</evidence>
<evidence type="ECO:0000313" key="3">
    <source>
        <dbReference type="Proteomes" id="UP000887577"/>
    </source>
</evidence>
<feature type="domain" description="C2H2-type" evidence="2">
    <location>
        <begin position="104"/>
        <end position="135"/>
    </location>
</feature>
<organism evidence="3 4">
    <name type="scientific">Panagrolaimus superbus</name>
    <dbReference type="NCBI Taxonomy" id="310955"/>
    <lineage>
        <taxon>Eukaryota</taxon>
        <taxon>Metazoa</taxon>
        <taxon>Ecdysozoa</taxon>
        <taxon>Nematoda</taxon>
        <taxon>Chromadorea</taxon>
        <taxon>Rhabditida</taxon>
        <taxon>Tylenchina</taxon>
        <taxon>Panagrolaimomorpha</taxon>
        <taxon>Panagrolaimoidea</taxon>
        <taxon>Panagrolaimidae</taxon>
        <taxon>Panagrolaimus</taxon>
    </lineage>
</organism>
<dbReference type="PROSITE" id="PS00028">
    <property type="entry name" value="ZINC_FINGER_C2H2_1"/>
    <property type="match status" value="1"/>
</dbReference>
<evidence type="ECO:0000259" key="2">
    <source>
        <dbReference type="PROSITE" id="PS50157"/>
    </source>
</evidence>
<evidence type="ECO:0000313" key="4">
    <source>
        <dbReference type="WBParaSite" id="PSU_v2.g16454.t1"/>
    </source>
</evidence>
<dbReference type="WBParaSite" id="PSU_v2.g16454.t1">
    <property type="protein sequence ID" value="PSU_v2.g16454.t1"/>
    <property type="gene ID" value="PSU_v2.g16454"/>
</dbReference>
<dbReference type="PROSITE" id="PS50157">
    <property type="entry name" value="ZINC_FINGER_C2H2_2"/>
    <property type="match status" value="1"/>
</dbReference>
<keyword evidence="3" id="KW-1185">Reference proteome</keyword>
<dbReference type="InterPro" id="IPR013087">
    <property type="entry name" value="Znf_C2H2_type"/>
</dbReference>
<accession>A0A914YGI9</accession>
<protein>
    <submittedName>
        <fullName evidence="4">C2H2-type domain-containing protein</fullName>
    </submittedName>
</protein>
<proteinExistence type="predicted"/>
<reference evidence="4" key="1">
    <citation type="submission" date="2022-11" db="UniProtKB">
        <authorList>
            <consortium name="WormBaseParasite"/>
        </authorList>
    </citation>
    <scope>IDENTIFICATION</scope>
</reference>
<keyword evidence="1" id="KW-0862">Zinc</keyword>
<name>A0A914YGI9_9BILA</name>
<dbReference type="Proteomes" id="UP000887577">
    <property type="component" value="Unplaced"/>
</dbReference>